<dbReference type="Pfam" id="PF04224">
    <property type="entry name" value="DUF417"/>
    <property type="match status" value="1"/>
</dbReference>
<dbReference type="PANTHER" id="PTHR40106:SF1">
    <property type="entry name" value="INNER MEMBRANE PROTEIN RCLC"/>
    <property type="match status" value="1"/>
</dbReference>
<dbReference type="InterPro" id="IPR007339">
    <property type="entry name" value="RclC-like"/>
</dbReference>
<keyword evidence="1" id="KW-1133">Transmembrane helix</keyword>
<evidence type="ECO:0000313" key="2">
    <source>
        <dbReference type="EMBL" id="OHU14003.1"/>
    </source>
</evidence>
<gene>
    <name evidence="2" type="ORF">BKG73_04950</name>
</gene>
<keyword evidence="1" id="KW-0812">Transmembrane</keyword>
<accession>A0ABX3C6F6</accession>
<comment type="caution">
    <text evidence="2">The sequence shown here is derived from an EMBL/GenBank/DDBJ whole genome shotgun (WGS) entry which is preliminary data.</text>
</comment>
<name>A0ABX3C6F6_9MYCO</name>
<feature type="transmembrane region" description="Helical" evidence="1">
    <location>
        <begin position="95"/>
        <end position="115"/>
    </location>
</feature>
<evidence type="ECO:0000313" key="3">
    <source>
        <dbReference type="Proteomes" id="UP000179621"/>
    </source>
</evidence>
<evidence type="ECO:0000256" key="1">
    <source>
        <dbReference type="SAM" id="Phobius"/>
    </source>
</evidence>
<reference evidence="2 3" key="1">
    <citation type="submission" date="2016-10" db="EMBL/GenBank/DDBJ databases">
        <title>Evaluation of Human, Animal and Environmental Mycobacterium chelonae Isolates by Core Genome Phylogenomic Analysis, Targeted Gene Comparison, and Anti-microbial Susceptibility Patterns: A Tale of Mistaken Identities.</title>
        <authorList>
            <person name="Fogelson S.B."/>
            <person name="Camus A.C."/>
            <person name="Lorenz W."/>
            <person name="Vasireddy R."/>
            <person name="Vasireddy S."/>
            <person name="Smith T."/>
            <person name="Brown-Elliott B.A."/>
            <person name="Wallace R.J.Jr."/>
            <person name="Hasan N.A."/>
            <person name="Reischl U."/>
            <person name="Sanchez S."/>
        </authorList>
    </citation>
    <scope>NUCLEOTIDE SEQUENCE [LARGE SCALE GENOMIC DNA]</scope>
    <source>
        <strain evidence="2 3">8528</strain>
    </source>
</reference>
<feature type="transmembrane region" description="Helical" evidence="1">
    <location>
        <begin position="65"/>
        <end position="89"/>
    </location>
</feature>
<evidence type="ECO:0008006" key="4">
    <source>
        <dbReference type="Google" id="ProtNLM"/>
    </source>
</evidence>
<dbReference type="PANTHER" id="PTHR40106">
    <property type="entry name" value="INNER MEMBRANE PROTEIN RCLC"/>
    <property type="match status" value="1"/>
</dbReference>
<keyword evidence="3" id="KW-1185">Reference proteome</keyword>
<keyword evidence="1" id="KW-0472">Membrane</keyword>
<protein>
    <recommendedName>
        <fullName evidence="4">DUF417 domain-containing protein</fullName>
    </recommendedName>
</protein>
<proteinExistence type="predicted"/>
<dbReference type="Proteomes" id="UP000179621">
    <property type="component" value="Unassembled WGS sequence"/>
</dbReference>
<organism evidence="2 3">
    <name type="scientific">Mycobacteroides saopaulense</name>
    <dbReference type="NCBI Taxonomy" id="1578165"/>
    <lineage>
        <taxon>Bacteria</taxon>
        <taxon>Bacillati</taxon>
        <taxon>Actinomycetota</taxon>
        <taxon>Actinomycetes</taxon>
        <taxon>Mycobacteriales</taxon>
        <taxon>Mycobacteriaceae</taxon>
        <taxon>Mycobacteroides</taxon>
    </lineage>
</organism>
<feature type="transmembrane region" description="Helical" evidence="1">
    <location>
        <begin position="26"/>
        <end position="45"/>
    </location>
</feature>
<dbReference type="EMBL" id="MLIH01000002">
    <property type="protein sequence ID" value="OHU14003.1"/>
    <property type="molecule type" value="Genomic_DNA"/>
</dbReference>
<sequence length="165" mass="17554">MSMSAVTTWTTDRVPAAIVLTRSGEFAIRYGLVVVLAWLGLGKYLKMDSKVLIEHSPLMRWIFDYLSATAVSRGLGTLEMVAALLIAVYRWCPRASAIGSGLAVVLFTGTLSFLVTTPGVVAGHIAGVPVLSASPGQFLLKDLVLFGVSVWTLGHSSCRSVSPVD</sequence>